<protein>
    <submittedName>
        <fullName evidence="2">Uncharacterized protein</fullName>
    </submittedName>
</protein>
<gene>
    <name evidence="2" type="ORF">P167DRAFT_421369</name>
</gene>
<organism evidence="2 3">
    <name type="scientific">Morchella conica CCBAS932</name>
    <dbReference type="NCBI Taxonomy" id="1392247"/>
    <lineage>
        <taxon>Eukaryota</taxon>
        <taxon>Fungi</taxon>
        <taxon>Dikarya</taxon>
        <taxon>Ascomycota</taxon>
        <taxon>Pezizomycotina</taxon>
        <taxon>Pezizomycetes</taxon>
        <taxon>Pezizales</taxon>
        <taxon>Morchellaceae</taxon>
        <taxon>Morchella</taxon>
    </lineage>
</organism>
<feature type="transmembrane region" description="Helical" evidence="1">
    <location>
        <begin position="95"/>
        <end position="115"/>
    </location>
</feature>
<dbReference type="InParanoid" id="A0A3N4K9Y7"/>
<evidence type="ECO:0000313" key="3">
    <source>
        <dbReference type="Proteomes" id="UP000277580"/>
    </source>
</evidence>
<evidence type="ECO:0000313" key="2">
    <source>
        <dbReference type="EMBL" id="RPB07273.1"/>
    </source>
</evidence>
<name>A0A3N4K9Y7_9PEZI</name>
<feature type="non-terminal residue" evidence="2">
    <location>
        <position position="1"/>
    </location>
</feature>
<accession>A0A3N4K9Y7</accession>
<feature type="transmembrane region" description="Helical" evidence="1">
    <location>
        <begin position="56"/>
        <end position="75"/>
    </location>
</feature>
<keyword evidence="1" id="KW-1133">Transmembrane helix</keyword>
<dbReference type="EMBL" id="ML119189">
    <property type="protein sequence ID" value="RPB07273.1"/>
    <property type="molecule type" value="Genomic_DNA"/>
</dbReference>
<dbReference type="Proteomes" id="UP000277580">
    <property type="component" value="Unassembled WGS sequence"/>
</dbReference>
<evidence type="ECO:0000256" key="1">
    <source>
        <dbReference type="SAM" id="Phobius"/>
    </source>
</evidence>
<keyword evidence="1" id="KW-0812">Transmembrane</keyword>
<reference evidence="2 3" key="1">
    <citation type="journal article" date="2018" name="Nat. Ecol. Evol.">
        <title>Pezizomycetes genomes reveal the molecular basis of ectomycorrhizal truffle lifestyle.</title>
        <authorList>
            <person name="Murat C."/>
            <person name="Payen T."/>
            <person name="Noel B."/>
            <person name="Kuo A."/>
            <person name="Morin E."/>
            <person name="Chen J."/>
            <person name="Kohler A."/>
            <person name="Krizsan K."/>
            <person name="Balestrini R."/>
            <person name="Da Silva C."/>
            <person name="Montanini B."/>
            <person name="Hainaut M."/>
            <person name="Levati E."/>
            <person name="Barry K.W."/>
            <person name="Belfiori B."/>
            <person name="Cichocki N."/>
            <person name="Clum A."/>
            <person name="Dockter R.B."/>
            <person name="Fauchery L."/>
            <person name="Guy J."/>
            <person name="Iotti M."/>
            <person name="Le Tacon F."/>
            <person name="Lindquist E.A."/>
            <person name="Lipzen A."/>
            <person name="Malagnac F."/>
            <person name="Mello A."/>
            <person name="Molinier V."/>
            <person name="Miyauchi S."/>
            <person name="Poulain J."/>
            <person name="Riccioni C."/>
            <person name="Rubini A."/>
            <person name="Sitrit Y."/>
            <person name="Splivallo R."/>
            <person name="Traeger S."/>
            <person name="Wang M."/>
            <person name="Zifcakova L."/>
            <person name="Wipf D."/>
            <person name="Zambonelli A."/>
            <person name="Paolocci F."/>
            <person name="Nowrousian M."/>
            <person name="Ottonello S."/>
            <person name="Baldrian P."/>
            <person name="Spatafora J.W."/>
            <person name="Henrissat B."/>
            <person name="Nagy L.G."/>
            <person name="Aury J.M."/>
            <person name="Wincker P."/>
            <person name="Grigoriev I.V."/>
            <person name="Bonfante P."/>
            <person name="Martin F.M."/>
        </authorList>
    </citation>
    <scope>NUCLEOTIDE SEQUENCE [LARGE SCALE GENOMIC DNA]</scope>
    <source>
        <strain evidence="2 3">CCBAS932</strain>
    </source>
</reference>
<sequence>SSPYYNSKAPESLVYLRPSLAFFTSSSFFFLYLSSPTFVTAAPFPVISSSVVSFRVLPSAAFFLAIACSHCFPYLKQARLPFLQGSLGNGMSVRISAHVLLSVGAGAATVSAARGRRRRERVVMRMVVRYGEVAGLDTASGCVVCD</sequence>
<keyword evidence="1" id="KW-0472">Membrane</keyword>
<dbReference type="AlphaFoldDB" id="A0A3N4K9Y7"/>
<feature type="transmembrane region" description="Helical" evidence="1">
    <location>
        <begin position="20"/>
        <end position="44"/>
    </location>
</feature>
<proteinExistence type="predicted"/>
<keyword evidence="3" id="KW-1185">Reference proteome</keyword>